<evidence type="ECO:0000256" key="1">
    <source>
        <dbReference type="ARBA" id="ARBA00022723"/>
    </source>
</evidence>
<dbReference type="SUPFAM" id="SSF57756">
    <property type="entry name" value="Retrovirus zinc finger-like domains"/>
    <property type="match status" value="2"/>
</dbReference>
<keyword evidence="9" id="KW-1185">Reference proteome</keyword>
<sequence>MTRFARKNGIREKKEDKKKPEDATEWNEMFNNNNGQNEKSEDLEIKKQFHKNQLDRKIKNSDWSSFTAGKKLDTKYVMRKFGKSVEKEVMDKLNDMKNKGKITHQEYLEQILREGRSNQRRLERKNERDEKKVCFKCRKPGHTVGQCPEMEKDQEQGTGICYKCGSTEHSISQCKVRLEPGVFPYAKCFICHEMGHITKQCPDNPRGLYPNGGACKSCGSVEHYYRDCPEVQKQNLMVETKTVKKIKKSDNFEILSDEEGSAKQDEPAPKKKKAVFFK</sequence>
<feature type="compositionally biased region" description="Basic and acidic residues" evidence="6">
    <location>
        <begin position="9"/>
        <end position="22"/>
    </location>
</feature>
<feature type="compositionally biased region" description="Basic and acidic residues" evidence="6">
    <location>
        <begin position="260"/>
        <end position="269"/>
    </location>
</feature>
<evidence type="ECO:0000313" key="9">
    <source>
        <dbReference type="Proteomes" id="UP000663879"/>
    </source>
</evidence>
<feature type="domain" description="CCHC-type" evidence="7">
    <location>
        <begin position="134"/>
        <end position="149"/>
    </location>
</feature>
<dbReference type="GO" id="GO:0008270">
    <property type="term" value="F:zinc ion binding"/>
    <property type="evidence" value="ECO:0007669"/>
    <property type="project" value="UniProtKB-KW"/>
</dbReference>
<organism evidence="8 9">
    <name type="scientific">Brachionus calyciflorus</name>
    <dbReference type="NCBI Taxonomy" id="104777"/>
    <lineage>
        <taxon>Eukaryota</taxon>
        <taxon>Metazoa</taxon>
        <taxon>Spiralia</taxon>
        <taxon>Gnathifera</taxon>
        <taxon>Rotifera</taxon>
        <taxon>Eurotatoria</taxon>
        <taxon>Monogononta</taxon>
        <taxon>Pseudotrocha</taxon>
        <taxon>Ploima</taxon>
        <taxon>Brachionidae</taxon>
        <taxon>Brachionus</taxon>
    </lineage>
</organism>
<feature type="compositionally biased region" description="Low complexity" evidence="6">
    <location>
        <begin position="26"/>
        <end position="37"/>
    </location>
</feature>
<feature type="region of interest" description="Disordered" evidence="6">
    <location>
        <begin position="1"/>
        <end position="41"/>
    </location>
</feature>
<dbReference type="AlphaFoldDB" id="A0A813M6G3"/>
<keyword evidence="2" id="KW-0677">Repeat</keyword>
<proteinExistence type="predicted"/>
<dbReference type="FunFam" id="4.10.60.10:FF:000091">
    <property type="entry name" value="Zinc finger CCHC-type-containing 9"/>
    <property type="match status" value="1"/>
</dbReference>
<dbReference type="OrthoDB" id="3863715at2759"/>
<feature type="domain" description="CCHC-type" evidence="7">
    <location>
        <begin position="187"/>
        <end position="203"/>
    </location>
</feature>
<accession>A0A813M6G3</accession>
<evidence type="ECO:0000313" key="8">
    <source>
        <dbReference type="EMBL" id="CAF0713919.1"/>
    </source>
</evidence>
<dbReference type="InterPro" id="IPR001878">
    <property type="entry name" value="Znf_CCHC"/>
</dbReference>
<dbReference type="InterPro" id="IPR036875">
    <property type="entry name" value="Znf_CCHC_sf"/>
</dbReference>
<evidence type="ECO:0000256" key="5">
    <source>
        <dbReference type="PROSITE-ProRule" id="PRU00047"/>
    </source>
</evidence>
<keyword evidence="4" id="KW-0862">Zinc</keyword>
<evidence type="ECO:0000256" key="2">
    <source>
        <dbReference type="ARBA" id="ARBA00022737"/>
    </source>
</evidence>
<dbReference type="GO" id="GO:0005730">
    <property type="term" value="C:nucleolus"/>
    <property type="evidence" value="ECO:0007669"/>
    <property type="project" value="TreeGrafter"/>
</dbReference>
<dbReference type="PROSITE" id="PS50158">
    <property type="entry name" value="ZF_CCHC"/>
    <property type="match status" value="3"/>
</dbReference>
<reference evidence="8" key="1">
    <citation type="submission" date="2021-02" db="EMBL/GenBank/DDBJ databases">
        <authorList>
            <person name="Nowell W R."/>
        </authorList>
    </citation>
    <scope>NUCLEOTIDE SEQUENCE</scope>
    <source>
        <strain evidence="8">Ploen Becks lab</strain>
    </source>
</reference>
<dbReference type="InterPro" id="IPR042246">
    <property type="entry name" value="ZCCHC9"/>
</dbReference>
<dbReference type="Gene3D" id="4.10.60.10">
    <property type="entry name" value="Zinc finger, CCHC-type"/>
    <property type="match status" value="3"/>
</dbReference>
<evidence type="ECO:0000256" key="6">
    <source>
        <dbReference type="SAM" id="MobiDB-lite"/>
    </source>
</evidence>
<dbReference type="PANTHER" id="PTHR46242">
    <property type="entry name" value="ZINC FINGER CCHC DOMAIN-CONTAINING PROTEIN 9 ZCCHC9"/>
    <property type="match status" value="1"/>
</dbReference>
<dbReference type="GO" id="GO:0003676">
    <property type="term" value="F:nucleic acid binding"/>
    <property type="evidence" value="ECO:0007669"/>
    <property type="project" value="InterPro"/>
</dbReference>
<dbReference type="PANTHER" id="PTHR46242:SF1">
    <property type="entry name" value="ZINC FINGER CCHC DOMAIN-CONTAINING PROTEIN 9"/>
    <property type="match status" value="1"/>
</dbReference>
<feature type="domain" description="CCHC-type" evidence="7">
    <location>
        <begin position="215"/>
        <end position="230"/>
    </location>
</feature>
<name>A0A813M6G3_9BILA</name>
<evidence type="ECO:0000256" key="3">
    <source>
        <dbReference type="ARBA" id="ARBA00022771"/>
    </source>
</evidence>
<evidence type="ECO:0000256" key="4">
    <source>
        <dbReference type="ARBA" id="ARBA00022833"/>
    </source>
</evidence>
<evidence type="ECO:0000259" key="7">
    <source>
        <dbReference type="PROSITE" id="PS50158"/>
    </source>
</evidence>
<keyword evidence="1" id="KW-0479">Metal-binding</keyword>
<dbReference type="Pfam" id="PF00098">
    <property type="entry name" value="zf-CCHC"/>
    <property type="match status" value="1"/>
</dbReference>
<keyword evidence="3 5" id="KW-0863">Zinc-finger</keyword>
<dbReference type="SMART" id="SM00343">
    <property type="entry name" value="ZnF_C2HC"/>
    <property type="match status" value="4"/>
</dbReference>
<gene>
    <name evidence="8" type="ORF">OXX778_LOCUS1399</name>
</gene>
<protein>
    <recommendedName>
        <fullName evidence="7">CCHC-type domain-containing protein</fullName>
    </recommendedName>
</protein>
<feature type="region of interest" description="Disordered" evidence="6">
    <location>
        <begin position="255"/>
        <end position="278"/>
    </location>
</feature>
<dbReference type="EMBL" id="CAJNOC010000088">
    <property type="protein sequence ID" value="CAF0713919.1"/>
    <property type="molecule type" value="Genomic_DNA"/>
</dbReference>
<comment type="caution">
    <text evidence="8">The sequence shown here is derived from an EMBL/GenBank/DDBJ whole genome shotgun (WGS) entry which is preliminary data.</text>
</comment>
<dbReference type="Proteomes" id="UP000663879">
    <property type="component" value="Unassembled WGS sequence"/>
</dbReference>